<dbReference type="AlphaFoldDB" id="A0AAU7BYJ7"/>
<gene>
    <name evidence="1" type="ORF">AAGW17_03175</name>
</gene>
<dbReference type="EMBL" id="CP157197">
    <property type="protein sequence ID" value="XBG65985.1"/>
    <property type="molecule type" value="Genomic_DNA"/>
</dbReference>
<protein>
    <submittedName>
        <fullName evidence="1">Uncharacterized protein</fullName>
    </submittedName>
</protein>
<evidence type="ECO:0000313" key="1">
    <source>
        <dbReference type="EMBL" id="XBG65985.1"/>
    </source>
</evidence>
<proteinExistence type="predicted"/>
<dbReference type="RefSeq" id="WP_347938615.1">
    <property type="nucleotide sequence ID" value="NZ_CP157197.1"/>
</dbReference>
<dbReference type="KEGG" id="rof:AAGW17_03175"/>
<accession>A0AAU7BYJ7</accession>
<name>A0AAU7BYJ7_9RICK</name>
<organism evidence="1">
    <name type="scientific">Rickettsia oklahomensis</name>
    <dbReference type="NCBI Taxonomy" id="3141789"/>
    <lineage>
        <taxon>Bacteria</taxon>
        <taxon>Pseudomonadati</taxon>
        <taxon>Pseudomonadota</taxon>
        <taxon>Alphaproteobacteria</taxon>
        <taxon>Rickettsiales</taxon>
        <taxon>Rickettsiaceae</taxon>
        <taxon>Rickettsieae</taxon>
        <taxon>Rickettsia</taxon>
        <taxon>belli group</taxon>
    </lineage>
</organism>
<reference evidence="1" key="1">
    <citation type="submission" date="2024-05" db="EMBL/GenBank/DDBJ databases">
        <title>Characterization of a novel Rickettsia species. (Rickettsia oklahomia sp. nov.) from Amblyomma americanum ticks.</title>
        <authorList>
            <person name="Korla P.K."/>
            <person name="Karounos M."/>
            <person name="Wilson J.M."/>
            <person name="Little S.E."/>
            <person name="Qurollo B.A."/>
        </authorList>
    </citation>
    <scope>NUCLEOTIDE SEQUENCE</scope>
    <source>
        <strain evidence="1">Oklahoma-10</strain>
    </source>
</reference>
<sequence>MCKTPTFRSLSCIVFEELPLEDCGNIMPSFSFEITRKSYIYLPTNYAKVENLISSINMIPGSGEIVLLRYMESI</sequence>